<proteinExistence type="predicted"/>
<dbReference type="Proteomes" id="UP000887565">
    <property type="component" value="Unplaced"/>
</dbReference>
<evidence type="ECO:0000313" key="1">
    <source>
        <dbReference type="Proteomes" id="UP000887565"/>
    </source>
</evidence>
<dbReference type="WBParaSite" id="nRc.2.0.1.t08185-RA">
    <property type="protein sequence ID" value="nRc.2.0.1.t08185-RA"/>
    <property type="gene ID" value="nRc.2.0.1.g08185"/>
</dbReference>
<protein>
    <submittedName>
        <fullName evidence="2">Uncharacterized protein</fullName>
    </submittedName>
</protein>
<reference evidence="2" key="1">
    <citation type="submission" date="2022-11" db="UniProtKB">
        <authorList>
            <consortium name="WormBaseParasite"/>
        </authorList>
    </citation>
    <scope>IDENTIFICATION</scope>
</reference>
<accession>A0A915I2X2</accession>
<evidence type="ECO:0000313" key="2">
    <source>
        <dbReference type="WBParaSite" id="nRc.2.0.1.t08185-RA"/>
    </source>
</evidence>
<keyword evidence="1" id="KW-1185">Reference proteome</keyword>
<sequence length="84" mass="9439">MKFRTIYFVECEEPFLTMTDADAWASIFWEEALAEFKTWWESQEGVEYLARQKPFWVAMPEACSEVCRGGGRGGGVDDSEGGGG</sequence>
<name>A0A915I2X2_ROMCU</name>
<organism evidence="1 2">
    <name type="scientific">Romanomermis culicivorax</name>
    <name type="common">Nematode worm</name>
    <dbReference type="NCBI Taxonomy" id="13658"/>
    <lineage>
        <taxon>Eukaryota</taxon>
        <taxon>Metazoa</taxon>
        <taxon>Ecdysozoa</taxon>
        <taxon>Nematoda</taxon>
        <taxon>Enoplea</taxon>
        <taxon>Dorylaimia</taxon>
        <taxon>Mermithida</taxon>
        <taxon>Mermithoidea</taxon>
        <taxon>Mermithidae</taxon>
        <taxon>Romanomermis</taxon>
    </lineage>
</organism>
<dbReference type="AlphaFoldDB" id="A0A915I2X2"/>